<dbReference type="RefSeq" id="XP_027618114.1">
    <property type="nucleotide sequence ID" value="XM_027762313.1"/>
</dbReference>
<dbReference type="InParanoid" id="A0A401GYC7"/>
<comment type="caution">
    <text evidence="3">The sequence shown here is derived from an EMBL/GenBank/DDBJ whole genome shotgun (WGS) entry which is preliminary data.</text>
</comment>
<organism evidence="3 4">
    <name type="scientific">Sparassis crispa</name>
    <dbReference type="NCBI Taxonomy" id="139825"/>
    <lineage>
        <taxon>Eukaryota</taxon>
        <taxon>Fungi</taxon>
        <taxon>Dikarya</taxon>
        <taxon>Basidiomycota</taxon>
        <taxon>Agaricomycotina</taxon>
        <taxon>Agaricomycetes</taxon>
        <taxon>Polyporales</taxon>
        <taxon>Sparassidaceae</taxon>
        <taxon>Sparassis</taxon>
    </lineage>
</organism>
<dbReference type="InterPro" id="IPR018712">
    <property type="entry name" value="Tle1-like_cat"/>
</dbReference>
<dbReference type="Proteomes" id="UP000287166">
    <property type="component" value="Unassembled WGS sequence"/>
</dbReference>
<evidence type="ECO:0000313" key="4">
    <source>
        <dbReference type="Proteomes" id="UP000287166"/>
    </source>
</evidence>
<accession>A0A401GYC7</accession>
<dbReference type="STRING" id="139825.A0A401GYC7"/>
<keyword evidence="4" id="KW-1185">Reference proteome</keyword>
<gene>
    <name evidence="3" type="ORF">SCP_1004480</name>
</gene>
<name>A0A401GYC7_9APHY</name>
<dbReference type="EMBL" id="BFAD01000010">
    <property type="protein sequence ID" value="GBE87201.1"/>
    <property type="molecule type" value="Genomic_DNA"/>
</dbReference>
<feature type="region of interest" description="Disordered" evidence="1">
    <location>
        <begin position="249"/>
        <end position="271"/>
    </location>
</feature>
<proteinExistence type="predicted"/>
<evidence type="ECO:0000313" key="3">
    <source>
        <dbReference type="EMBL" id="GBE87201.1"/>
    </source>
</evidence>
<dbReference type="GeneID" id="38784118"/>
<dbReference type="PANTHER" id="PTHR33840">
    <property type="match status" value="1"/>
</dbReference>
<dbReference type="Pfam" id="PF09994">
    <property type="entry name" value="T6SS_Tle1-like_cat"/>
    <property type="match status" value="1"/>
</dbReference>
<evidence type="ECO:0000259" key="2">
    <source>
        <dbReference type="Pfam" id="PF09994"/>
    </source>
</evidence>
<feature type="domain" description="T6SS Phospholipase effector Tle1-like catalytic" evidence="2">
    <location>
        <begin position="38"/>
        <end position="314"/>
    </location>
</feature>
<reference evidence="3 4" key="1">
    <citation type="journal article" date="2018" name="Sci. Rep.">
        <title>Genome sequence of the cauliflower mushroom Sparassis crispa (Hanabiratake) and its association with beneficial usage.</title>
        <authorList>
            <person name="Kiyama R."/>
            <person name="Furutani Y."/>
            <person name="Kawaguchi K."/>
            <person name="Nakanishi T."/>
        </authorList>
    </citation>
    <scope>NUCLEOTIDE SEQUENCE [LARGE SCALE GENOMIC DNA]</scope>
</reference>
<dbReference type="PANTHER" id="PTHR33840:SF2">
    <property type="entry name" value="TLE1 PHOSPHOLIPASE DOMAIN-CONTAINING PROTEIN"/>
    <property type="match status" value="1"/>
</dbReference>
<dbReference type="OrthoDB" id="2794527at2759"/>
<dbReference type="AlphaFoldDB" id="A0A401GYC7"/>
<evidence type="ECO:0000256" key="1">
    <source>
        <dbReference type="SAM" id="MobiDB-lite"/>
    </source>
</evidence>
<sequence length="489" mass="55625">MSDYGPSPSAMKRLAIPRPMDESGIQAWSKSVETNVGRRLIVALDGTMNQFGSKNSNVIEIYARIQKDEHQLTYYNSGIGTYADPYHSSPWKRLKLKLSSLLDMAFALNFDKIILAAYRWLSENYRPGDQLFFFGFSRGAYQVRVLAGMIARVGLIHSGNEEQIPFAFELYEQGDDAMAERFKVTFSHRDVQVHFMGLWDTVSSVGVFRRKKDLPGTPDCKDVHYVRHALALDERRVKFSPEFITPTVAASHSDSADPAGTERLPDIEKDGQSNRPIRVKEVWFAGCHSDVGGGNKPNDKLLMDAIPALWMANEARTAGLDLLPTKVEWDLEKLKAEKPTESLTRPWWILELMPFLSRSEDCPDLEQLDKLPWLYSRFTHFLHKMAPHLGGHRFIYPHQKIHASVVLKTEYAPRAQFMPGGVRPHTWDTILREETIADMYMSHHKDIIEFDLYDTSSAGPLVKTITQGAAELELQSVLDRLLVLADFRV</sequence>
<protein>
    <recommendedName>
        <fullName evidence="2">T6SS Phospholipase effector Tle1-like catalytic domain-containing protein</fullName>
    </recommendedName>
</protein>